<accession>M2UE62</accession>
<sequence length="274" mass="30186">MKPEVINTTEKIGELYAIVVRNDREKATHLRPGVGQLTETLTQSHPLLEDSVLKAHTLIIVTKGTLAHRHGKTDGGLSGVVASSSARAMEDTPAFLPECLAGHVGVVVIDEGHTKGGRHVNAWKAARWLQPNFCVTLTATPVPWSLEKASGIISMLQDEAVDRDAQRLYASKTLQNPYAEQVTDPTTLQYGAILAAFEGFFNRYDTVLNLGRVLKLSLGPYTLRSTYQSSCHIYPCGDVHRLGNLMPPSYLMRIHIENGLLSRKVWDNEVGDVY</sequence>
<dbReference type="SUPFAM" id="SSF52540">
    <property type="entry name" value="P-loop containing nucleoside triphosphate hydrolases"/>
    <property type="match status" value="1"/>
</dbReference>
<dbReference type="EMBL" id="KB445585">
    <property type="protein sequence ID" value="EMD86283.1"/>
    <property type="molecule type" value="Genomic_DNA"/>
</dbReference>
<dbReference type="InterPro" id="IPR027417">
    <property type="entry name" value="P-loop_NTPase"/>
</dbReference>
<dbReference type="HOGENOM" id="CLU_1015668_0_0_1"/>
<keyword evidence="2" id="KW-1185">Reference proteome</keyword>
<gene>
    <name evidence="1" type="ORF">COCHEDRAFT_1218501</name>
</gene>
<proteinExistence type="predicted"/>
<reference evidence="1 2" key="1">
    <citation type="journal article" date="2012" name="PLoS Pathog.">
        <title>Diverse lifestyles and strategies of plant pathogenesis encoded in the genomes of eighteen Dothideomycetes fungi.</title>
        <authorList>
            <person name="Ohm R.A."/>
            <person name="Feau N."/>
            <person name="Henrissat B."/>
            <person name="Schoch C.L."/>
            <person name="Horwitz B.A."/>
            <person name="Barry K.W."/>
            <person name="Condon B.J."/>
            <person name="Copeland A.C."/>
            <person name="Dhillon B."/>
            <person name="Glaser F."/>
            <person name="Hesse C.N."/>
            <person name="Kosti I."/>
            <person name="LaButti K."/>
            <person name="Lindquist E.A."/>
            <person name="Lucas S."/>
            <person name="Salamov A.A."/>
            <person name="Bradshaw R.E."/>
            <person name="Ciuffetti L."/>
            <person name="Hamelin R.C."/>
            <person name="Kema G.H.J."/>
            <person name="Lawrence C."/>
            <person name="Scott J.A."/>
            <person name="Spatafora J.W."/>
            <person name="Turgeon B.G."/>
            <person name="de Wit P.J.G.M."/>
            <person name="Zhong S."/>
            <person name="Goodwin S.B."/>
            <person name="Grigoriev I.V."/>
        </authorList>
    </citation>
    <scope>NUCLEOTIDE SEQUENCE [LARGE SCALE GENOMIC DNA]</scope>
    <source>
        <strain evidence="2">C5 / ATCC 48332 / race O</strain>
    </source>
</reference>
<dbReference type="AlphaFoldDB" id="M2UE62"/>
<evidence type="ECO:0000313" key="1">
    <source>
        <dbReference type="EMBL" id="EMD86283.1"/>
    </source>
</evidence>
<evidence type="ECO:0000313" key="2">
    <source>
        <dbReference type="Proteomes" id="UP000016936"/>
    </source>
</evidence>
<organism evidence="1 2">
    <name type="scientific">Cochliobolus heterostrophus (strain C5 / ATCC 48332 / race O)</name>
    <name type="common">Southern corn leaf blight fungus</name>
    <name type="synonym">Bipolaris maydis</name>
    <dbReference type="NCBI Taxonomy" id="701091"/>
    <lineage>
        <taxon>Eukaryota</taxon>
        <taxon>Fungi</taxon>
        <taxon>Dikarya</taxon>
        <taxon>Ascomycota</taxon>
        <taxon>Pezizomycotina</taxon>
        <taxon>Dothideomycetes</taxon>
        <taxon>Pleosporomycetidae</taxon>
        <taxon>Pleosporales</taxon>
        <taxon>Pleosporineae</taxon>
        <taxon>Pleosporaceae</taxon>
        <taxon>Bipolaris</taxon>
    </lineage>
</organism>
<protein>
    <submittedName>
        <fullName evidence="1">Uncharacterized protein</fullName>
    </submittedName>
</protein>
<reference evidence="2" key="2">
    <citation type="journal article" date="2013" name="PLoS Genet.">
        <title>Comparative genome structure, secondary metabolite, and effector coding capacity across Cochliobolus pathogens.</title>
        <authorList>
            <person name="Condon B.J."/>
            <person name="Leng Y."/>
            <person name="Wu D."/>
            <person name="Bushley K.E."/>
            <person name="Ohm R.A."/>
            <person name="Otillar R."/>
            <person name="Martin J."/>
            <person name="Schackwitz W."/>
            <person name="Grimwood J."/>
            <person name="MohdZainudin N."/>
            <person name="Xue C."/>
            <person name="Wang R."/>
            <person name="Manning V.A."/>
            <person name="Dhillon B."/>
            <person name="Tu Z.J."/>
            <person name="Steffenson B.J."/>
            <person name="Salamov A."/>
            <person name="Sun H."/>
            <person name="Lowry S."/>
            <person name="LaButti K."/>
            <person name="Han J."/>
            <person name="Copeland A."/>
            <person name="Lindquist E."/>
            <person name="Barry K."/>
            <person name="Schmutz J."/>
            <person name="Baker S.E."/>
            <person name="Ciuffetti L.M."/>
            <person name="Grigoriev I.V."/>
            <person name="Zhong S."/>
            <person name="Turgeon B.G."/>
        </authorList>
    </citation>
    <scope>NUCLEOTIDE SEQUENCE [LARGE SCALE GENOMIC DNA]</scope>
    <source>
        <strain evidence="2">C5 / ATCC 48332 / race O</strain>
    </source>
</reference>
<dbReference type="Proteomes" id="UP000016936">
    <property type="component" value="Unassembled WGS sequence"/>
</dbReference>
<name>M2UE62_COCH5</name>